<reference evidence="3 5" key="2">
    <citation type="submission" date="2018-06" db="EMBL/GenBank/DDBJ databases">
        <authorList>
            <consortium name="Pathogen Informatics"/>
            <person name="Doyle S."/>
        </authorList>
    </citation>
    <scope>NUCLEOTIDE SEQUENCE [LARGE SCALE GENOMIC DNA]</scope>
    <source>
        <strain evidence="3 5">NCTC13028</strain>
    </source>
</reference>
<feature type="transmembrane region" description="Helical" evidence="1">
    <location>
        <begin position="125"/>
        <end position="156"/>
    </location>
</feature>
<feature type="transmembrane region" description="Helical" evidence="1">
    <location>
        <begin position="300"/>
        <end position="319"/>
    </location>
</feature>
<dbReference type="EMBL" id="UAWC01000028">
    <property type="protein sequence ID" value="SQB37155.1"/>
    <property type="molecule type" value="Genomic_DNA"/>
</dbReference>
<keyword evidence="4" id="KW-1185">Reference proteome</keyword>
<protein>
    <submittedName>
        <fullName evidence="3">Aminobenzoyl-glutamate transport protein</fullName>
    </submittedName>
</protein>
<dbReference type="OrthoDB" id="3314392at2"/>
<dbReference type="RefSeq" id="WP_089863499.1">
    <property type="nucleotide sequence ID" value="NZ_CP173238.1"/>
</dbReference>
<dbReference type="PANTHER" id="PTHR30282:SF0">
    <property type="entry name" value="P-AMINOBENZOYL-GLUTAMATE TRANSPORT PROTEIN"/>
    <property type="match status" value="1"/>
</dbReference>
<feature type="transmembrane region" description="Helical" evidence="1">
    <location>
        <begin position="214"/>
        <end position="232"/>
    </location>
</feature>
<dbReference type="AlphaFoldDB" id="A0A240AXK8"/>
<dbReference type="GO" id="GO:1902604">
    <property type="term" value="P:p-aminobenzoyl-glutamate transmembrane transport"/>
    <property type="evidence" value="ECO:0007669"/>
    <property type="project" value="InterPro"/>
</dbReference>
<proteinExistence type="predicted"/>
<dbReference type="STRING" id="1494.SAMN05216497_102113"/>
<sequence length="506" mass="55014">MLEGEIRKQKEIEGFLDRIERMGNKIPHPFILFIWLIVIVWIASFICASMGVSVINPVDNKVVTVKSLLSAEGIIYMLKNMIKNFTGFAPLGVVLTMTLGIGLAEHVGFLSALMRETILGASPKVVTFIVMLIGVCGSIASDVAIVIIPAIAATIFTTIGRHPLAGIALGYASTSAGFSANLMIVATDALLSGISTEAIQIVNKNISVTPVDNWYFMFVSTFVLAIVGTLICEKIIEPRLGTYKGNKIIESEKVTPEEKKALKKAGIGALIYVGIILTIILPKNSFLRNPETGSLIPSPFLSSIIPILLILFIIVSYIYGKEIGKIKKGSDIPKYMATSISDMSSYIVLVFVMSQFIAYFNWTNLGYVIAVNGVNKLKSAQFVGIPLFIMFILLTSLINILIGSASAKWALLAPIFIPTFYMLGYNPALTQMLYRIGDSTSNVISPISPYFPIILGLANKYDKKAGVGTILSIMLPYSLIMLGTWILLAILWFILGLPLGPSVPIR</sequence>
<dbReference type="Proteomes" id="UP000198811">
    <property type="component" value="Unassembled WGS sequence"/>
</dbReference>
<dbReference type="Pfam" id="PF03806">
    <property type="entry name" value="ABG_transport"/>
    <property type="match status" value="1"/>
</dbReference>
<gene>
    <name evidence="3" type="primary">abgT_4</name>
    <name evidence="3" type="ORF">NCTC13028_02604</name>
    <name evidence="2" type="ORF">SAMN05216497_102113</name>
</gene>
<feature type="transmembrane region" description="Helical" evidence="1">
    <location>
        <begin position="30"/>
        <end position="55"/>
    </location>
</feature>
<dbReference type="EMBL" id="FNGL01000002">
    <property type="protein sequence ID" value="SDK90585.1"/>
    <property type="molecule type" value="Genomic_DNA"/>
</dbReference>
<evidence type="ECO:0000313" key="4">
    <source>
        <dbReference type="Proteomes" id="UP000198811"/>
    </source>
</evidence>
<feature type="transmembrane region" description="Helical" evidence="1">
    <location>
        <begin position="470"/>
        <end position="495"/>
    </location>
</feature>
<feature type="transmembrane region" description="Helical" evidence="1">
    <location>
        <begin position="90"/>
        <end position="113"/>
    </location>
</feature>
<organism evidence="3 5">
    <name type="scientific">Clostridium cochlearium</name>
    <dbReference type="NCBI Taxonomy" id="1494"/>
    <lineage>
        <taxon>Bacteria</taxon>
        <taxon>Bacillati</taxon>
        <taxon>Bacillota</taxon>
        <taxon>Clostridia</taxon>
        <taxon>Eubacteriales</taxon>
        <taxon>Clostridiaceae</taxon>
        <taxon>Clostridium</taxon>
    </lineage>
</organism>
<feature type="transmembrane region" description="Helical" evidence="1">
    <location>
        <begin position="340"/>
        <end position="362"/>
    </location>
</feature>
<feature type="transmembrane region" description="Helical" evidence="1">
    <location>
        <begin position="382"/>
        <end position="402"/>
    </location>
</feature>
<feature type="transmembrane region" description="Helical" evidence="1">
    <location>
        <begin position="168"/>
        <end position="194"/>
    </location>
</feature>
<evidence type="ECO:0000313" key="2">
    <source>
        <dbReference type="EMBL" id="SDK90585.1"/>
    </source>
</evidence>
<evidence type="ECO:0000256" key="1">
    <source>
        <dbReference type="SAM" id="Phobius"/>
    </source>
</evidence>
<keyword evidence="1" id="KW-1133">Transmembrane helix</keyword>
<feature type="transmembrane region" description="Helical" evidence="1">
    <location>
        <begin position="261"/>
        <end position="280"/>
    </location>
</feature>
<name>A0A240AXK8_CLOCO</name>
<feature type="transmembrane region" description="Helical" evidence="1">
    <location>
        <begin position="409"/>
        <end position="428"/>
    </location>
</feature>
<accession>A0A240AXK8</accession>
<evidence type="ECO:0000313" key="5">
    <source>
        <dbReference type="Proteomes" id="UP000250223"/>
    </source>
</evidence>
<evidence type="ECO:0000313" key="3">
    <source>
        <dbReference type="EMBL" id="SQB37155.1"/>
    </source>
</evidence>
<feature type="transmembrane region" description="Helical" evidence="1">
    <location>
        <begin position="440"/>
        <end position="458"/>
    </location>
</feature>
<dbReference type="PANTHER" id="PTHR30282">
    <property type="entry name" value="P-AMINOBENZOYL GLUTAMATE TRANSPORTER"/>
    <property type="match status" value="1"/>
</dbReference>
<keyword evidence="1" id="KW-0812">Transmembrane</keyword>
<dbReference type="GeneID" id="70577967"/>
<dbReference type="GO" id="GO:0015558">
    <property type="term" value="F:secondary active p-aminobenzoyl-glutamate transmembrane transporter activity"/>
    <property type="evidence" value="ECO:0007669"/>
    <property type="project" value="InterPro"/>
</dbReference>
<reference evidence="2 4" key="1">
    <citation type="submission" date="2016-10" db="EMBL/GenBank/DDBJ databases">
        <authorList>
            <person name="Varghese N."/>
            <person name="Submissions S."/>
        </authorList>
    </citation>
    <scope>NUCLEOTIDE SEQUENCE [LARGE SCALE GENOMIC DNA]</scope>
    <source>
        <strain evidence="2 4">NLAE-zl-C224</strain>
    </source>
</reference>
<keyword evidence="1" id="KW-0472">Membrane</keyword>
<dbReference type="Proteomes" id="UP000250223">
    <property type="component" value="Unassembled WGS sequence"/>
</dbReference>
<dbReference type="InterPro" id="IPR004697">
    <property type="entry name" value="AbgT"/>
</dbReference>